<dbReference type="Proteomes" id="UP000523087">
    <property type="component" value="Unassembled WGS sequence"/>
</dbReference>
<reference evidence="1 2" key="1">
    <citation type="submission" date="2020-07" db="EMBL/GenBank/DDBJ databases">
        <title>Genomic Encyclopedia of Type Strains, Phase IV (KMG-IV): sequencing the most valuable type-strain genomes for metagenomic binning, comparative biology and taxonomic classification.</title>
        <authorList>
            <person name="Goeker M."/>
        </authorList>
    </citation>
    <scope>NUCLEOTIDE SEQUENCE [LARGE SCALE GENOMIC DNA]</scope>
    <source>
        <strain evidence="1 2">DSM 15730</strain>
    </source>
</reference>
<comment type="caution">
    <text evidence="1">The sequence shown here is derived from an EMBL/GenBank/DDBJ whole genome shotgun (WGS) entry which is preliminary data.</text>
</comment>
<dbReference type="EMBL" id="JACDUT010000001">
    <property type="protein sequence ID" value="MBA2873747.1"/>
    <property type="molecule type" value="Genomic_DNA"/>
</dbReference>
<gene>
    <name evidence="1" type="ORF">HNR31_000499</name>
</gene>
<dbReference type="RefSeq" id="WP_258560993.1">
    <property type="nucleotide sequence ID" value="NZ_CP064060.1"/>
</dbReference>
<name>A0A7V9Z472_9BACL</name>
<organism evidence="1 2">
    <name type="scientific">Thermaerobacillus caldiproteolyticus</name>
    <dbReference type="NCBI Taxonomy" id="247480"/>
    <lineage>
        <taxon>Bacteria</taxon>
        <taxon>Bacillati</taxon>
        <taxon>Bacillota</taxon>
        <taxon>Bacilli</taxon>
        <taxon>Bacillales</taxon>
        <taxon>Anoxybacillaceae</taxon>
        <taxon>Thermaerobacillus</taxon>
    </lineage>
</organism>
<proteinExistence type="predicted"/>
<accession>A0A7V9Z472</accession>
<sequence>MLRSYFLNKNCYAAIAPFDVRFALDDDYEHATNVVHYHLS</sequence>
<dbReference type="AlphaFoldDB" id="A0A7V9Z472"/>
<evidence type="ECO:0000313" key="2">
    <source>
        <dbReference type="Proteomes" id="UP000523087"/>
    </source>
</evidence>
<evidence type="ECO:0000313" key="1">
    <source>
        <dbReference type="EMBL" id="MBA2873747.1"/>
    </source>
</evidence>
<protein>
    <submittedName>
        <fullName evidence="1">Uncharacterized protein</fullName>
    </submittedName>
</protein>
<keyword evidence="2" id="KW-1185">Reference proteome</keyword>